<proteinExistence type="predicted"/>
<accession>A0A7J6AHE1</accession>
<gene>
    <name evidence="1" type="ORF">AMELA_G00148580</name>
</gene>
<reference evidence="1 2" key="1">
    <citation type="submission" date="2020-02" db="EMBL/GenBank/DDBJ databases">
        <title>A chromosome-scale genome assembly of the black bullhead catfish (Ameiurus melas).</title>
        <authorList>
            <person name="Wen M."/>
            <person name="Zham M."/>
            <person name="Cabau C."/>
            <person name="Klopp C."/>
            <person name="Donnadieu C."/>
            <person name="Roques C."/>
            <person name="Bouchez O."/>
            <person name="Lampietro C."/>
            <person name="Jouanno E."/>
            <person name="Herpin A."/>
            <person name="Louis A."/>
            <person name="Berthelot C."/>
            <person name="Parey E."/>
            <person name="Roest-Crollius H."/>
            <person name="Braasch I."/>
            <person name="Postlethwait J."/>
            <person name="Robinson-Rechavi M."/>
            <person name="Echchiki A."/>
            <person name="Begum T."/>
            <person name="Montfort J."/>
            <person name="Schartl M."/>
            <person name="Bobe J."/>
            <person name="Guiguen Y."/>
        </authorList>
    </citation>
    <scope>NUCLEOTIDE SEQUENCE [LARGE SCALE GENOMIC DNA]</scope>
    <source>
        <strain evidence="1">M_S1</strain>
        <tissue evidence="1">Blood</tissue>
    </source>
</reference>
<dbReference type="EMBL" id="JAAGNN010000012">
    <property type="protein sequence ID" value="KAF4082166.1"/>
    <property type="molecule type" value="Genomic_DNA"/>
</dbReference>
<dbReference type="Proteomes" id="UP000593565">
    <property type="component" value="Unassembled WGS sequence"/>
</dbReference>
<name>A0A7J6AHE1_AMEME</name>
<organism evidence="1 2">
    <name type="scientific">Ameiurus melas</name>
    <name type="common">Black bullhead</name>
    <name type="synonym">Silurus melas</name>
    <dbReference type="NCBI Taxonomy" id="219545"/>
    <lineage>
        <taxon>Eukaryota</taxon>
        <taxon>Metazoa</taxon>
        <taxon>Chordata</taxon>
        <taxon>Craniata</taxon>
        <taxon>Vertebrata</taxon>
        <taxon>Euteleostomi</taxon>
        <taxon>Actinopterygii</taxon>
        <taxon>Neopterygii</taxon>
        <taxon>Teleostei</taxon>
        <taxon>Ostariophysi</taxon>
        <taxon>Siluriformes</taxon>
        <taxon>Ictaluridae</taxon>
        <taxon>Ameiurus</taxon>
    </lineage>
</organism>
<keyword evidence="2" id="KW-1185">Reference proteome</keyword>
<evidence type="ECO:0000313" key="1">
    <source>
        <dbReference type="EMBL" id="KAF4082166.1"/>
    </source>
</evidence>
<evidence type="ECO:0000313" key="2">
    <source>
        <dbReference type="Proteomes" id="UP000593565"/>
    </source>
</evidence>
<protein>
    <submittedName>
        <fullName evidence="1">Uncharacterized protein</fullName>
    </submittedName>
</protein>
<sequence>MQAAEEGVEVSLSLSLSLGKQQYIEETVCAGDTDRRSAPAETRRVISLLSSLLLLSSLFLRRNATQIIIHKL</sequence>
<comment type="caution">
    <text evidence="1">The sequence shown here is derived from an EMBL/GenBank/DDBJ whole genome shotgun (WGS) entry which is preliminary data.</text>
</comment>
<dbReference type="AlphaFoldDB" id="A0A7J6AHE1"/>